<evidence type="ECO:0000313" key="11">
    <source>
        <dbReference type="EMBL" id="CEP00675.1"/>
    </source>
</evidence>
<dbReference type="OrthoDB" id="5428259at2759"/>
<evidence type="ECO:0000256" key="1">
    <source>
        <dbReference type="ARBA" id="ARBA00010497"/>
    </source>
</evidence>
<reference evidence="11 12" key="1">
    <citation type="submission" date="2015-02" db="EMBL/GenBank/DDBJ databases">
        <authorList>
            <person name="Chooi Y.-H."/>
        </authorList>
    </citation>
    <scope>NUCLEOTIDE SEQUENCE [LARGE SCALE GENOMIC DNA]</scope>
    <source>
        <strain evidence="11">E3</strain>
    </source>
</reference>
<dbReference type="GO" id="GO:0005968">
    <property type="term" value="C:Rab-protein geranylgeranyltransferase complex"/>
    <property type="evidence" value="ECO:0007669"/>
    <property type="project" value="UniProtKB-UniRule"/>
</dbReference>
<keyword evidence="12" id="KW-1185">Reference proteome</keyword>
<dbReference type="EMBL" id="CDSF01000101">
    <property type="protein sequence ID" value="CEP00675.1"/>
    <property type="molecule type" value="Genomic_DNA"/>
</dbReference>
<dbReference type="Proteomes" id="UP000039324">
    <property type="component" value="Unassembled WGS sequence"/>
</dbReference>
<dbReference type="STRING" id="37360.A0A0G4IZF3"/>
<dbReference type="AlphaFoldDB" id="A0A0G4IZF3"/>
<keyword evidence="3 9" id="KW-0637">Prenyltransferase</keyword>
<sequence>MSGWDDRVARDAHIKFVLALDANPDSFEHYAMYASVGRAGLGVEAYCVRSREHLRMSGVYWALMTMELLGETHRLPLDDIVEFVMKCQYKSGGFGGNVNHDPHLLYTLSAIQILAVLGKLDLLDRELTASYIAALQKPDGSFTGDEWGEVDTRFSYCAMSALAILEQRHRIDWDAAVRYILQCQNFDGGFGCVPGSESHAGQVFCCVAALRIAGALDDAFDADTLSWWLCERQLPCGGLNGRPEKKEDVCYSWWVLSALSILGRLDWIDQDALVRYVIDCQDVDHGGISDRPGNMTDVFHTFFGLAALSLLGRSSLPVIDPVYALPANVVGKFAPAAAL</sequence>
<dbReference type="GO" id="GO:0072657">
    <property type="term" value="P:protein localization to membrane"/>
    <property type="evidence" value="ECO:0007669"/>
    <property type="project" value="UniProtKB-ARBA"/>
</dbReference>
<evidence type="ECO:0000256" key="4">
    <source>
        <dbReference type="ARBA" id="ARBA00022679"/>
    </source>
</evidence>
<organism evidence="11 12">
    <name type="scientific">Plasmodiophora brassicae</name>
    <name type="common">Clubroot disease agent</name>
    <dbReference type="NCBI Taxonomy" id="37360"/>
    <lineage>
        <taxon>Eukaryota</taxon>
        <taxon>Sar</taxon>
        <taxon>Rhizaria</taxon>
        <taxon>Endomyxa</taxon>
        <taxon>Phytomyxea</taxon>
        <taxon>Plasmodiophorida</taxon>
        <taxon>Plasmodiophoridae</taxon>
        <taxon>Plasmodiophora</taxon>
    </lineage>
</organism>
<dbReference type="InterPro" id="IPR045089">
    <property type="entry name" value="PGGT1B-like"/>
</dbReference>
<dbReference type="InterPro" id="IPR001330">
    <property type="entry name" value="Prenyltrans"/>
</dbReference>
<gene>
    <name evidence="11" type="ORF">PBRA_001729</name>
</gene>
<name>A0A0G4IZF3_PLABS</name>
<accession>A0A0G4IZF3</accession>
<keyword evidence="7 9" id="KW-0862">Zinc</keyword>
<dbReference type="Pfam" id="PF00432">
    <property type="entry name" value="Prenyltrans"/>
    <property type="match status" value="1"/>
</dbReference>
<comment type="function">
    <text evidence="9">Catalyzes the transfer of a geranylgeranyl moiety from geranylgeranyl diphosphate to both cysteines of proteins with the C-terminal sequence -XXCC, -XCXC and -CCXX.</text>
</comment>
<comment type="subunit">
    <text evidence="2">Heterodimer of an alpha and a beta subunit.</text>
</comment>
<dbReference type="GO" id="GO:0046872">
    <property type="term" value="F:metal ion binding"/>
    <property type="evidence" value="ECO:0007669"/>
    <property type="project" value="UniProtKB-KW"/>
</dbReference>
<evidence type="ECO:0000256" key="6">
    <source>
        <dbReference type="ARBA" id="ARBA00022737"/>
    </source>
</evidence>
<dbReference type="Gene3D" id="1.50.10.20">
    <property type="match status" value="1"/>
</dbReference>
<dbReference type="PANTHER" id="PTHR11774:SF11">
    <property type="entry name" value="GERANYLGERANYL TRANSFERASE TYPE-2 SUBUNIT BETA"/>
    <property type="match status" value="1"/>
</dbReference>
<dbReference type="EC" id="2.5.1.60" evidence="9"/>
<comment type="catalytic activity">
    <reaction evidence="8 9">
        <text>geranylgeranyl diphosphate + L-cysteinyl-[protein] = S-geranylgeranyl-L-cysteinyl-[protein] + diphosphate</text>
        <dbReference type="Rhea" id="RHEA:21240"/>
        <dbReference type="Rhea" id="RHEA-COMP:10131"/>
        <dbReference type="Rhea" id="RHEA-COMP:11537"/>
        <dbReference type="ChEBI" id="CHEBI:29950"/>
        <dbReference type="ChEBI" id="CHEBI:33019"/>
        <dbReference type="ChEBI" id="CHEBI:57533"/>
        <dbReference type="ChEBI" id="CHEBI:86021"/>
        <dbReference type="EC" id="2.5.1.60"/>
    </reaction>
</comment>
<dbReference type="InterPro" id="IPR008930">
    <property type="entry name" value="Terpenoid_cyclase/PrenylTrfase"/>
</dbReference>
<proteinExistence type="inferred from homology"/>
<evidence type="ECO:0000256" key="9">
    <source>
        <dbReference type="RuleBase" id="RU365076"/>
    </source>
</evidence>
<evidence type="ECO:0000313" key="12">
    <source>
        <dbReference type="Proteomes" id="UP000039324"/>
    </source>
</evidence>
<keyword evidence="4 9" id="KW-0808">Transferase</keyword>
<keyword evidence="5 9" id="KW-0479">Metal-binding</keyword>
<evidence type="ECO:0000256" key="2">
    <source>
        <dbReference type="ARBA" id="ARBA00011355"/>
    </source>
</evidence>
<dbReference type="InterPro" id="IPR026873">
    <property type="entry name" value="Ptb1"/>
</dbReference>
<dbReference type="PANTHER" id="PTHR11774">
    <property type="entry name" value="GERANYLGERANYL TRANSFERASE TYPE BETA SUBUNIT"/>
    <property type="match status" value="1"/>
</dbReference>
<dbReference type="FunFam" id="1.50.10.20:FF:000012">
    <property type="entry name" value="Geranylgeranyl transferase type-2 subunit beta"/>
    <property type="match status" value="1"/>
</dbReference>
<comment type="cofactor">
    <cofactor evidence="9">
        <name>Zn(2+)</name>
        <dbReference type="ChEBI" id="CHEBI:29105"/>
    </cofactor>
    <text evidence="9">Binds 1 zinc ion per subunit.</text>
</comment>
<comment type="similarity">
    <text evidence="1 9">Belongs to the protein prenyltransferase subunit beta family.</text>
</comment>
<dbReference type="OMA" id="VKRCQCP"/>
<evidence type="ECO:0000259" key="10">
    <source>
        <dbReference type="Pfam" id="PF00432"/>
    </source>
</evidence>
<dbReference type="CDD" id="cd02894">
    <property type="entry name" value="GGTase-II"/>
    <property type="match status" value="1"/>
</dbReference>
<keyword evidence="6" id="KW-0677">Repeat</keyword>
<evidence type="ECO:0000256" key="7">
    <source>
        <dbReference type="ARBA" id="ARBA00022833"/>
    </source>
</evidence>
<dbReference type="GO" id="GO:0004663">
    <property type="term" value="F:Rab geranylgeranyltransferase activity"/>
    <property type="evidence" value="ECO:0007669"/>
    <property type="project" value="UniProtKB-UniRule"/>
</dbReference>
<evidence type="ECO:0000256" key="5">
    <source>
        <dbReference type="ARBA" id="ARBA00022723"/>
    </source>
</evidence>
<protein>
    <recommendedName>
        <fullName evidence="9">Geranylgeranyl transferase type-2 subunit beta</fullName>
        <ecNumber evidence="9">2.5.1.60</ecNumber>
    </recommendedName>
</protein>
<evidence type="ECO:0000256" key="3">
    <source>
        <dbReference type="ARBA" id="ARBA00022602"/>
    </source>
</evidence>
<feature type="domain" description="Prenyltransferase alpha-alpha toroid" evidence="10">
    <location>
        <begin position="49"/>
        <end position="324"/>
    </location>
</feature>
<dbReference type="SUPFAM" id="SSF48239">
    <property type="entry name" value="Terpenoid cyclases/Protein prenyltransferases"/>
    <property type="match status" value="1"/>
</dbReference>
<evidence type="ECO:0000256" key="8">
    <source>
        <dbReference type="ARBA" id="ARBA00047658"/>
    </source>
</evidence>